<dbReference type="Pfam" id="PF13274">
    <property type="entry name" value="SocA_Panacea"/>
    <property type="match status" value="1"/>
</dbReference>
<organism evidence="2 3">
    <name type="scientific">Agathobacter rectalis</name>
    <dbReference type="NCBI Taxonomy" id="39491"/>
    <lineage>
        <taxon>Bacteria</taxon>
        <taxon>Bacillati</taxon>
        <taxon>Bacillota</taxon>
        <taxon>Clostridia</taxon>
        <taxon>Lachnospirales</taxon>
        <taxon>Lachnospiraceae</taxon>
        <taxon>Agathobacter</taxon>
    </lineage>
</organism>
<accession>A0A414IQR6</accession>
<dbReference type="AlphaFoldDB" id="A0A414IQR6"/>
<dbReference type="Pfam" id="PF01381">
    <property type="entry name" value="HTH_3"/>
    <property type="match status" value="1"/>
</dbReference>
<name>A0A414IQR6_9FIRM</name>
<dbReference type="Gene3D" id="1.10.260.40">
    <property type="entry name" value="lambda repressor-like DNA-binding domains"/>
    <property type="match status" value="1"/>
</dbReference>
<dbReference type="EMBL" id="QSKC01000023">
    <property type="protein sequence ID" value="RHE30693.1"/>
    <property type="molecule type" value="Genomic_DNA"/>
</dbReference>
<evidence type="ECO:0000259" key="1">
    <source>
        <dbReference type="PROSITE" id="PS50943"/>
    </source>
</evidence>
<dbReference type="GO" id="GO:0003677">
    <property type="term" value="F:DNA binding"/>
    <property type="evidence" value="ECO:0007669"/>
    <property type="project" value="InterPro"/>
</dbReference>
<dbReference type="SUPFAM" id="SSF47413">
    <property type="entry name" value="lambda repressor-like DNA-binding domains"/>
    <property type="match status" value="1"/>
</dbReference>
<dbReference type="PROSITE" id="PS50943">
    <property type="entry name" value="HTH_CROC1"/>
    <property type="match status" value="1"/>
</dbReference>
<protein>
    <submittedName>
        <fullName evidence="2">DUF4065 domain-containing protein</fullName>
    </submittedName>
</protein>
<evidence type="ECO:0000313" key="2">
    <source>
        <dbReference type="EMBL" id="RHE30693.1"/>
    </source>
</evidence>
<dbReference type="InterPro" id="IPR010982">
    <property type="entry name" value="Lambda_DNA-bd_dom_sf"/>
</dbReference>
<dbReference type="CDD" id="cd00093">
    <property type="entry name" value="HTH_XRE"/>
    <property type="match status" value="1"/>
</dbReference>
<evidence type="ECO:0000313" key="3">
    <source>
        <dbReference type="Proteomes" id="UP000285290"/>
    </source>
</evidence>
<reference evidence="2 3" key="1">
    <citation type="submission" date="2018-08" db="EMBL/GenBank/DDBJ databases">
        <title>A genome reference for cultivated species of the human gut microbiota.</title>
        <authorList>
            <person name="Zou Y."/>
            <person name="Xue W."/>
            <person name="Luo G."/>
        </authorList>
    </citation>
    <scope>NUCLEOTIDE SEQUENCE [LARGE SCALE GENOMIC DNA]</scope>
    <source>
        <strain evidence="2 3">AM29-10</strain>
    </source>
</reference>
<gene>
    <name evidence="2" type="ORF">DW753_13525</name>
</gene>
<feature type="domain" description="HTH cro/C1-type" evidence="1">
    <location>
        <begin position="1"/>
        <end position="32"/>
    </location>
</feature>
<sequence length="260" mass="30533">MKKIREKYGLSQRSFAKLLNWGDKTICRYENGSVQDKAHNSLLLFLREPENMRTYLTENEIALDERQKAKLMDTVEKLEQDTDYRVGRRFFEMFFSRIPCEENGFKGFDYEKLCAMVLFFAHESSELLKTKLMKLLNYSDMIFYKENGISMSGLKYAHLPYGPVPEHFDMLLGKMEAAHIAHIEVIYDNGYEKHQVIPECDMPKDILSQEELDVLQRIFVKFKDFGSVDISNYSHNEKGYNDTKQGEIISYSYAKDIQLN</sequence>
<dbReference type="Proteomes" id="UP000285290">
    <property type="component" value="Unassembled WGS sequence"/>
</dbReference>
<proteinExistence type="predicted"/>
<comment type="caution">
    <text evidence="2">The sequence shown here is derived from an EMBL/GenBank/DDBJ whole genome shotgun (WGS) entry which is preliminary data.</text>
</comment>
<dbReference type="InterPro" id="IPR025272">
    <property type="entry name" value="SocA_Panacea"/>
</dbReference>
<dbReference type="InterPro" id="IPR001387">
    <property type="entry name" value="Cro/C1-type_HTH"/>
</dbReference>